<accession>A0A8C2HZE9</accession>
<sequence length="98" mass="11348">MHVHLINIVANLTKLSGNKHVIDRQIMICNTGCSYNYLEIRFRDEMIILHDHNFDVDIGLKKHLQQKVFIEKAKEICRFLLCLIETSSVSSNDSLCSM</sequence>
<organism evidence="1 2">
    <name type="scientific">Cyprinus carpio</name>
    <name type="common">Common carp</name>
    <dbReference type="NCBI Taxonomy" id="7962"/>
    <lineage>
        <taxon>Eukaryota</taxon>
        <taxon>Metazoa</taxon>
        <taxon>Chordata</taxon>
        <taxon>Craniata</taxon>
        <taxon>Vertebrata</taxon>
        <taxon>Euteleostomi</taxon>
        <taxon>Actinopterygii</taxon>
        <taxon>Neopterygii</taxon>
        <taxon>Teleostei</taxon>
        <taxon>Ostariophysi</taxon>
        <taxon>Cypriniformes</taxon>
        <taxon>Cyprinidae</taxon>
        <taxon>Cyprininae</taxon>
        <taxon>Cyprinus</taxon>
    </lineage>
</organism>
<dbReference type="Proteomes" id="UP000694701">
    <property type="component" value="Unplaced"/>
</dbReference>
<evidence type="ECO:0000313" key="2">
    <source>
        <dbReference type="Proteomes" id="UP000694701"/>
    </source>
</evidence>
<dbReference type="Ensembl" id="ENSCCRT00020079151.1">
    <property type="protein sequence ID" value="ENSCCRP00020072079.1"/>
    <property type="gene ID" value="ENSCCRG00020033690.1"/>
</dbReference>
<proteinExistence type="predicted"/>
<protein>
    <submittedName>
        <fullName evidence="1">Uncharacterized protein</fullName>
    </submittedName>
</protein>
<name>A0A8C2HZE9_CYPCA</name>
<reference evidence="1" key="1">
    <citation type="submission" date="2025-08" db="UniProtKB">
        <authorList>
            <consortium name="Ensembl"/>
        </authorList>
    </citation>
    <scope>IDENTIFICATION</scope>
</reference>
<dbReference type="AlphaFoldDB" id="A0A8C2HZE9"/>
<evidence type="ECO:0000313" key="1">
    <source>
        <dbReference type="Ensembl" id="ENSCCRP00020072079.1"/>
    </source>
</evidence>